<name>A0A3N4L001_9PEZI</name>
<dbReference type="AlphaFoldDB" id="A0A3N4L001"/>
<evidence type="ECO:0000313" key="2">
    <source>
        <dbReference type="EMBL" id="RPB14842.1"/>
    </source>
</evidence>
<dbReference type="InParanoid" id="A0A3N4L001"/>
<sequence>MSQTVSWLSALYICFSSSSAQFTFYMYRSSCSSIDNNSAAIDPYSPQPPSRL</sequence>
<dbReference type="EMBL" id="ML119116">
    <property type="protein sequence ID" value="RPB14842.1"/>
    <property type="molecule type" value="Genomic_DNA"/>
</dbReference>
<gene>
    <name evidence="2" type="ORF">P167DRAFT_533824</name>
</gene>
<feature type="signal peptide" evidence="1">
    <location>
        <begin position="1"/>
        <end position="20"/>
    </location>
</feature>
<accession>A0A3N4L001</accession>
<protein>
    <submittedName>
        <fullName evidence="2">Uncharacterized protein</fullName>
    </submittedName>
</protein>
<keyword evidence="1" id="KW-0732">Signal</keyword>
<proteinExistence type="predicted"/>
<keyword evidence="3" id="KW-1185">Reference proteome</keyword>
<reference evidence="2 3" key="1">
    <citation type="journal article" date="2018" name="Nat. Ecol. Evol.">
        <title>Pezizomycetes genomes reveal the molecular basis of ectomycorrhizal truffle lifestyle.</title>
        <authorList>
            <person name="Murat C."/>
            <person name="Payen T."/>
            <person name="Noel B."/>
            <person name="Kuo A."/>
            <person name="Morin E."/>
            <person name="Chen J."/>
            <person name="Kohler A."/>
            <person name="Krizsan K."/>
            <person name="Balestrini R."/>
            <person name="Da Silva C."/>
            <person name="Montanini B."/>
            <person name="Hainaut M."/>
            <person name="Levati E."/>
            <person name="Barry K.W."/>
            <person name="Belfiori B."/>
            <person name="Cichocki N."/>
            <person name="Clum A."/>
            <person name="Dockter R.B."/>
            <person name="Fauchery L."/>
            <person name="Guy J."/>
            <person name="Iotti M."/>
            <person name="Le Tacon F."/>
            <person name="Lindquist E.A."/>
            <person name="Lipzen A."/>
            <person name="Malagnac F."/>
            <person name="Mello A."/>
            <person name="Molinier V."/>
            <person name="Miyauchi S."/>
            <person name="Poulain J."/>
            <person name="Riccioni C."/>
            <person name="Rubini A."/>
            <person name="Sitrit Y."/>
            <person name="Splivallo R."/>
            <person name="Traeger S."/>
            <person name="Wang M."/>
            <person name="Zifcakova L."/>
            <person name="Wipf D."/>
            <person name="Zambonelli A."/>
            <person name="Paolocci F."/>
            <person name="Nowrousian M."/>
            <person name="Ottonello S."/>
            <person name="Baldrian P."/>
            <person name="Spatafora J.W."/>
            <person name="Henrissat B."/>
            <person name="Nagy L.G."/>
            <person name="Aury J.M."/>
            <person name="Wincker P."/>
            <person name="Grigoriev I.V."/>
            <person name="Bonfante P."/>
            <person name="Martin F.M."/>
        </authorList>
    </citation>
    <scope>NUCLEOTIDE SEQUENCE [LARGE SCALE GENOMIC DNA]</scope>
    <source>
        <strain evidence="2 3">CCBAS932</strain>
    </source>
</reference>
<feature type="chain" id="PRO_5018071634" evidence="1">
    <location>
        <begin position="21"/>
        <end position="52"/>
    </location>
</feature>
<dbReference type="Proteomes" id="UP000277580">
    <property type="component" value="Unassembled WGS sequence"/>
</dbReference>
<evidence type="ECO:0000256" key="1">
    <source>
        <dbReference type="SAM" id="SignalP"/>
    </source>
</evidence>
<organism evidence="2 3">
    <name type="scientific">Morchella conica CCBAS932</name>
    <dbReference type="NCBI Taxonomy" id="1392247"/>
    <lineage>
        <taxon>Eukaryota</taxon>
        <taxon>Fungi</taxon>
        <taxon>Dikarya</taxon>
        <taxon>Ascomycota</taxon>
        <taxon>Pezizomycotina</taxon>
        <taxon>Pezizomycetes</taxon>
        <taxon>Pezizales</taxon>
        <taxon>Morchellaceae</taxon>
        <taxon>Morchella</taxon>
    </lineage>
</organism>
<evidence type="ECO:0000313" key="3">
    <source>
        <dbReference type="Proteomes" id="UP000277580"/>
    </source>
</evidence>